<organism evidence="3 4">
    <name type="scientific">Actinoalloteichus hymeniacidonis</name>
    <dbReference type="NCBI Taxonomy" id="340345"/>
    <lineage>
        <taxon>Bacteria</taxon>
        <taxon>Bacillati</taxon>
        <taxon>Actinomycetota</taxon>
        <taxon>Actinomycetes</taxon>
        <taxon>Pseudonocardiales</taxon>
        <taxon>Pseudonocardiaceae</taxon>
        <taxon>Actinoalloteichus</taxon>
    </lineage>
</organism>
<dbReference type="SUPFAM" id="SSF55846">
    <property type="entry name" value="N-acetylmuramoyl-L-alanine amidase-like"/>
    <property type="match status" value="1"/>
</dbReference>
<dbReference type="KEGG" id="ahm:TL08_21615"/>
<dbReference type="InterPro" id="IPR006619">
    <property type="entry name" value="PGRP_domain_met/bac"/>
</dbReference>
<evidence type="ECO:0000313" key="3">
    <source>
        <dbReference type="EMBL" id="AOS65110.1"/>
    </source>
</evidence>
<dbReference type="EMBL" id="CP014859">
    <property type="protein sequence ID" value="AOS65110.1"/>
    <property type="molecule type" value="Genomic_DNA"/>
</dbReference>
<dbReference type="InterPro" id="IPR002502">
    <property type="entry name" value="Amidase_domain"/>
</dbReference>
<keyword evidence="4" id="KW-1185">Reference proteome</keyword>
<feature type="domain" description="Peptidoglycan recognition protein family" evidence="2">
    <location>
        <begin position="148"/>
        <end position="306"/>
    </location>
</feature>
<evidence type="ECO:0000259" key="2">
    <source>
        <dbReference type="SMART" id="SM00701"/>
    </source>
</evidence>
<reference evidence="4" key="1">
    <citation type="submission" date="2016-03" db="EMBL/GenBank/DDBJ databases">
        <title>Complete genome sequence of the type strain Actinoalloteichus hymeniacidonis DSM 45092.</title>
        <authorList>
            <person name="Schaffert L."/>
            <person name="Albersmeier A."/>
            <person name="Winkler A."/>
            <person name="Kalinowski J."/>
            <person name="Zotchev S."/>
            <person name="Ruckert C."/>
        </authorList>
    </citation>
    <scope>NUCLEOTIDE SEQUENCE [LARGE SCALE GENOMIC DNA]</scope>
    <source>
        <strain evidence="4">HPA177(T) (DSM 45092(T))</strain>
    </source>
</reference>
<comment type="similarity">
    <text evidence="1">Belongs to the N-acetylmuramoyl-L-alanine amidase 2 family.</text>
</comment>
<dbReference type="Pfam" id="PF01510">
    <property type="entry name" value="Amidase_2"/>
    <property type="match status" value="1"/>
</dbReference>
<protein>
    <submittedName>
        <fullName evidence="3">N-acetylmuramoyl-L-alanine amidase</fullName>
    </submittedName>
</protein>
<dbReference type="SMART" id="SM00701">
    <property type="entry name" value="PGRP"/>
    <property type="match status" value="1"/>
</dbReference>
<dbReference type="Proteomes" id="UP000095210">
    <property type="component" value="Chromosome"/>
</dbReference>
<sequence length="347" mass="35934">MLTRREMLTTALSAGAWIVAGAPGAAIAEAPGSDTDSVVGRVIRPEAFDHVGVLFPAEARIAPDGVVGSLRFEIAGELGPWQPLRPSAEAPDHRPVAATDLVRAPAGASGYQVDIAEGLGPIRPVAVLAGPPAAGAAPRLLPLPQSSLRAISRAGWGADESVRTWPATFHQVQCLTVHHSAIELEADRAASMRAIYRFHAVDQGWGDIGYHLLIDPEGLVYEGRFSGSDGTPVFDGPPSGGLARSVLAGHVGGHNAGNIGVCLLGDFTLGEPDEPAVAALVETLTSLCLLTGLNPTGTTHYVSPTDGASRTVPTISAHRDWSVTQCPGDAFFPQLSTIRTRVAAALG</sequence>
<dbReference type="CDD" id="cd06583">
    <property type="entry name" value="PGRP"/>
    <property type="match status" value="1"/>
</dbReference>
<dbReference type="InterPro" id="IPR015510">
    <property type="entry name" value="PGRP"/>
</dbReference>
<dbReference type="Gene3D" id="3.40.80.10">
    <property type="entry name" value="Peptidoglycan recognition protein-like"/>
    <property type="match status" value="1"/>
</dbReference>
<name>A0AAC9HTI4_9PSEU</name>
<dbReference type="InterPro" id="IPR006311">
    <property type="entry name" value="TAT_signal"/>
</dbReference>
<dbReference type="PANTHER" id="PTHR11022">
    <property type="entry name" value="PEPTIDOGLYCAN RECOGNITION PROTEIN"/>
    <property type="match status" value="1"/>
</dbReference>
<accession>A0AAC9HTI4</accession>
<evidence type="ECO:0000313" key="4">
    <source>
        <dbReference type="Proteomes" id="UP000095210"/>
    </source>
</evidence>
<dbReference type="AlphaFoldDB" id="A0AAC9HTI4"/>
<dbReference type="InterPro" id="IPR036505">
    <property type="entry name" value="Amidase/PGRP_sf"/>
</dbReference>
<proteinExistence type="inferred from homology"/>
<evidence type="ECO:0000256" key="1">
    <source>
        <dbReference type="ARBA" id="ARBA00007553"/>
    </source>
</evidence>
<dbReference type="PROSITE" id="PS51318">
    <property type="entry name" value="TAT"/>
    <property type="match status" value="1"/>
</dbReference>
<dbReference type="RefSeq" id="WP_216637758.1">
    <property type="nucleotide sequence ID" value="NZ_CP014859.1"/>
</dbReference>
<dbReference type="GO" id="GO:0009253">
    <property type="term" value="P:peptidoglycan catabolic process"/>
    <property type="evidence" value="ECO:0007669"/>
    <property type="project" value="InterPro"/>
</dbReference>
<dbReference type="GO" id="GO:0008270">
    <property type="term" value="F:zinc ion binding"/>
    <property type="evidence" value="ECO:0007669"/>
    <property type="project" value="InterPro"/>
</dbReference>
<gene>
    <name evidence="3" type="ORF">TL08_21615</name>
</gene>
<dbReference type="PANTHER" id="PTHR11022:SF41">
    <property type="entry name" value="PEPTIDOGLYCAN-RECOGNITION PROTEIN LC-RELATED"/>
    <property type="match status" value="1"/>
</dbReference>
<dbReference type="GO" id="GO:0008745">
    <property type="term" value="F:N-acetylmuramoyl-L-alanine amidase activity"/>
    <property type="evidence" value="ECO:0007669"/>
    <property type="project" value="InterPro"/>
</dbReference>